<reference evidence="1" key="1">
    <citation type="journal article" date="2014" name="Int. J. Syst. Evol. Microbiol.">
        <title>Complete genome sequence of Corynebacterium casei LMG S-19264T (=DSM 44701T), isolated from a smear-ripened cheese.</title>
        <authorList>
            <consortium name="US DOE Joint Genome Institute (JGI-PGF)"/>
            <person name="Walter F."/>
            <person name="Albersmeier A."/>
            <person name="Kalinowski J."/>
            <person name="Ruckert C."/>
        </authorList>
    </citation>
    <scope>NUCLEOTIDE SEQUENCE</scope>
    <source>
        <strain evidence="1">CGMCC 1.16134</strain>
    </source>
</reference>
<evidence type="ECO:0000313" key="2">
    <source>
        <dbReference type="Proteomes" id="UP000637643"/>
    </source>
</evidence>
<gene>
    <name evidence="1" type="ORF">GCM10010912_10840</name>
</gene>
<proteinExistence type="predicted"/>
<reference evidence="1" key="2">
    <citation type="submission" date="2020-09" db="EMBL/GenBank/DDBJ databases">
        <authorList>
            <person name="Sun Q."/>
            <person name="Zhou Y."/>
        </authorList>
    </citation>
    <scope>NUCLEOTIDE SEQUENCE</scope>
    <source>
        <strain evidence="1">CGMCC 1.16134</strain>
    </source>
</reference>
<evidence type="ECO:0000313" key="1">
    <source>
        <dbReference type="EMBL" id="GGF67680.1"/>
    </source>
</evidence>
<sequence length="127" mass="14443">MSGTEHLQKHQIHVWVGTYTGDDDTWSHYFDQDEYGADCGFCTDTGMEWFDYDFFAEYNAGEVLKVEDVLLEVPFSEQFEDELFAACLQYGVKRATHCVSLMDFDGSAKPGQAYNQLVYVGAFKAMA</sequence>
<name>A0A917FD23_9BACL</name>
<dbReference type="InterPro" id="IPR025560">
    <property type="entry name" value="Imm22"/>
</dbReference>
<evidence type="ECO:0008006" key="3">
    <source>
        <dbReference type="Google" id="ProtNLM"/>
    </source>
</evidence>
<dbReference type="AlphaFoldDB" id="A0A917FD23"/>
<dbReference type="Proteomes" id="UP000637643">
    <property type="component" value="Unassembled WGS sequence"/>
</dbReference>
<dbReference type="EMBL" id="BMKR01000004">
    <property type="protein sequence ID" value="GGF67680.1"/>
    <property type="molecule type" value="Genomic_DNA"/>
</dbReference>
<comment type="caution">
    <text evidence="1">The sequence shown here is derived from an EMBL/GenBank/DDBJ whole genome shotgun (WGS) entry which is preliminary data.</text>
</comment>
<dbReference type="Pfam" id="PF14112">
    <property type="entry name" value="DUF4284"/>
    <property type="match status" value="1"/>
</dbReference>
<organism evidence="1 2">
    <name type="scientific">Paenibacillus albidus</name>
    <dbReference type="NCBI Taxonomy" id="2041023"/>
    <lineage>
        <taxon>Bacteria</taxon>
        <taxon>Bacillati</taxon>
        <taxon>Bacillota</taxon>
        <taxon>Bacilli</taxon>
        <taxon>Bacillales</taxon>
        <taxon>Paenibacillaceae</taxon>
        <taxon>Paenibacillus</taxon>
    </lineage>
</organism>
<keyword evidence="2" id="KW-1185">Reference proteome</keyword>
<accession>A0A917FD23</accession>
<dbReference type="RefSeq" id="WP_189022743.1">
    <property type="nucleotide sequence ID" value="NZ_BMKR01000004.1"/>
</dbReference>
<protein>
    <recommendedName>
        <fullName evidence="3">Immunity protein 22</fullName>
    </recommendedName>
</protein>